<accession>C0ZEW9</accession>
<gene>
    <name evidence="1" type="ordered locus">BBR47_33510</name>
</gene>
<name>C0ZEW9_BREBN</name>
<sequence>MPIRDAPHRLNCSETVDRMFAAAGINLTPDELGKVTPGDLVKSNHLLKIA</sequence>
<dbReference type="AlphaFoldDB" id="C0ZEW9"/>
<proteinExistence type="predicted"/>
<keyword evidence="2" id="KW-1185">Reference proteome</keyword>
<dbReference type="STRING" id="358681.BBR47_33510"/>
<dbReference type="KEGG" id="bbe:BBR47_33510"/>
<evidence type="ECO:0000313" key="2">
    <source>
        <dbReference type="Proteomes" id="UP000001877"/>
    </source>
</evidence>
<evidence type="ECO:0000313" key="1">
    <source>
        <dbReference type="EMBL" id="BAH44328.1"/>
    </source>
</evidence>
<organism evidence="1 2">
    <name type="scientific">Brevibacillus brevis (strain 47 / JCM 6285 / NBRC 100599)</name>
    <dbReference type="NCBI Taxonomy" id="358681"/>
    <lineage>
        <taxon>Bacteria</taxon>
        <taxon>Bacillati</taxon>
        <taxon>Bacillota</taxon>
        <taxon>Bacilli</taxon>
        <taxon>Bacillales</taxon>
        <taxon>Paenibacillaceae</taxon>
        <taxon>Brevibacillus</taxon>
    </lineage>
</organism>
<dbReference type="EMBL" id="AP008955">
    <property type="protein sequence ID" value="BAH44328.1"/>
    <property type="molecule type" value="Genomic_DNA"/>
</dbReference>
<dbReference type="HOGENOM" id="CLU_3115280_0_0_9"/>
<reference evidence="1 2" key="1">
    <citation type="submission" date="2005-03" db="EMBL/GenBank/DDBJ databases">
        <title>Brevibacillus brevis strain 47, complete genome.</title>
        <authorList>
            <person name="Hosoyama A."/>
            <person name="Yamada R."/>
            <person name="Hongo Y."/>
            <person name="Terui Y."/>
            <person name="Ankai A."/>
            <person name="Masuyama W."/>
            <person name="Sekiguchi M."/>
            <person name="Takeda T."/>
            <person name="Asano K."/>
            <person name="Ohji S."/>
            <person name="Ichikawa N."/>
            <person name="Narita S."/>
            <person name="Aoki N."/>
            <person name="Miura H."/>
            <person name="Matsushita S."/>
            <person name="Sekigawa T."/>
            <person name="Yamagata H."/>
            <person name="Yoshikawa H."/>
            <person name="Udaka S."/>
            <person name="Tanikawa S."/>
            <person name="Fujita N."/>
        </authorList>
    </citation>
    <scope>NUCLEOTIDE SEQUENCE [LARGE SCALE GENOMIC DNA]</scope>
    <source>
        <strain evidence="2">47 / JCM 6285 / NBRC 100599</strain>
    </source>
</reference>
<dbReference type="Proteomes" id="UP000001877">
    <property type="component" value="Chromosome"/>
</dbReference>
<dbReference type="Gene3D" id="3.90.1720.10">
    <property type="entry name" value="endopeptidase domain like (from Nostoc punctiforme)"/>
    <property type="match status" value="1"/>
</dbReference>
<protein>
    <submittedName>
        <fullName evidence="1">Uncharacterized protein</fullName>
    </submittedName>
</protein>